<name>A0A7M7N8E8_STRPU</name>
<dbReference type="RefSeq" id="XP_030832722.1">
    <property type="nucleotide sequence ID" value="XM_030976862.1"/>
</dbReference>
<protein>
    <submittedName>
        <fullName evidence="1">Uncharacterized protein</fullName>
    </submittedName>
</protein>
<keyword evidence="2" id="KW-1185">Reference proteome</keyword>
<evidence type="ECO:0000313" key="2">
    <source>
        <dbReference type="Proteomes" id="UP000007110"/>
    </source>
</evidence>
<dbReference type="InParanoid" id="A0A7M7N8E8"/>
<dbReference type="EnsemblMetazoa" id="XM_030976862">
    <property type="protein sequence ID" value="XP_030832722"/>
    <property type="gene ID" value="LOC115920628"/>
</dbReference>
<dbReference type="Proteomes" id="UP000007110">
    <property type="component" value="Unassembled WGS sequence"/>
</dbReference>
<reference evidence="2" key="1">
    <citation type="submission" date="2015-02" db="EMBL/GenBank/DDBJ databases">
        <title>Genome sequencing for Strongylocentrotus purpuratus.</title>
        <authorList>
            <person name="Murali S."/>
            <person name="Liu Y."/>
            <person name="Vee V."/>
            <person name="English A."/>
            <person name="Wang M."/>
            <person name="Skinner E."/>
            <person name="Han Y."/>
            <person name="Muzny D.M."/>
            <person name="Worley K.C."/>
            <person name="Gibbs R.A."/>
        </authorList>
    </citation>
    <scope>NUCLEOTIDE SEQUENCE</scope>
</reference>
<proteinExistence type="predicted"/>
<dbReference type="GeneID" id="115920628"/>
<sequence length="202" mass="22426">MSEFRVHHQVSELIKLLGCPKTKTQCLSCNRNAQALQMPMDRVVLPPSGSKMSEQEVSELRNQLLSVASSGAASQASEVFKKMMREKQSRKNLSLKLPELSSWVLERPNLTGDFVSSPGTSQRVWALGTLPLGVPRESTRYSAHLKTNPLAAPSLLTITDVSLREVANRILPVCTMYSAVVRFIEDKSSFEYGMVNMPCVEQ</sequence>
<reference evidence="1" key="2">
    <citation type="submission" date="2021-01" db="UniProtKB">
        <authorList>
            <consortium name="EnsemblMetazoa"/>
        </authorList>
    </citation>
    <scope>IDENTIFICATION</scope>
</reference>
<accession>A0A7M7N8E8</accession>
<organism evidence="1 2">
    <name type="scientific">Strongylocentrotus purpuratus</name>
    <name type="common">Purple sea urchin</name>
    <dbReference type="NCBI Taxonomy" id="7668"/>
    <lineage>
        <taxon>Eukaryota</taxon>
        <taxon>Metazoa</taxon>
        <taxon>Echinodermata</taxon>
        <taxon>Eleutherozoa</taxon>
        <taxon>Echinozoa</taxon>
        <taxon>Echinoidea</taxon>
        <taxon>Euechinoidea</taxon>
        <taxon>Echinacea</taxon>
        <taxon>Camarodonta</taxon>
        <taxon>Echinidea</taxon>
        <taxon>Strongylocentrotidae</taxon>
        <taxon>Strongylocentrotus</taxon>
    </lineage>
</organism>
<dbReference type="KEGG" id="spu:115920628"/>
<dbReference type="AlphaFoldDB" id="A0A7M7N8E8"/>
<evidence type="ECO:0000313" key="1">
    <source>
        <dbReference type="EnsemblMetazoa" id="XP_030832722"/>
    </source>
</evidence>